<proteinExistence type="inferred from homology"/>
<dbReference type="Gene3D" id="1.20.5.780">
    <property type="entry name" value="Single helix bin"/>
    <property type="match status" value="1"/>
</dbReference>
<dbReference type="InterPro" id="IPR014795">
    <property type="entry name" value="TacA_1-like"/>
</dbReference>
<dbReference type="EMBL" id="PVWJ01000001">
    <property type="protein sequence ID" value="PSB05275.1"/>
    <property type="molecule type" value="Genomic_DNA"/>
</dbReference>
<comment type="caution">
    <text evidence="4">The sequence shown here is derived from an EMBL/GenBank/DDBJ whole genome shotgun (WGS) entry which is preliminary data.</text>
</comment>
<comment type="similarity">
    <text evidence="2">Belongs to the TacA antitoxin family.</text>
</comment>
<reference evidence="4 5" key="1">
    <citation type="submission" date="2018-02" db="EMBL/GenBank/DDBJ databases">
        <authorList>
            <person name="Cohen D.B."/>
            <person name="Kent A.D."/>
        </authorList>
    </citation>
    <scope>NUCLEOTIDE SEQUENCE [LARGE SCALE GENOMIC DNA]</scope>
    <source>
        <strain evidence="4 5">CCAP 1448/3</strain>
    </source>
</reference>
<dbReference type="SUPFAM" id="SSF47598">
    <property type="entry name" value="Ribbon-helix-helix"/>
    <property type="match status" value="1"/>
</dbReference>
<evidence type="ECO:0000256" key="3">
    <source>
        <dbReference type="SAM" id="MobiDB-lite"/>
    </source>
</evidence>
<dbReference type="Proteomes" id="UP000238762">
    <property type="component" value="Unassembled WGS sequence"/>
</dbReference>
<feature type="region of interest" description="Disordered" evidence="3">
    <location>
        <begin position="1"/>
        <end position="20"/>
    </location>
</feature>
<dbReference type="Pfam" id="PF08681">
    <property type="entry name" value="TacA1"/>
    <property type="match status" value="1"/>
</dbReference>
<organism evidence="4 5">
    <name type="scientific">Merismopedia glauca CCAP 1448/3</name>
    <dbReference type="NCBI Taxonomy" id="1296344"/>
    <lineage>
        <taxon>Bacteria</taxon>
        <taxon>Bacillati</taxon>
        <taxon>Cyanobacteriota</taxon>
        <taxon>Cyanophyceae</taxon>
        <taxon>Synechococcales</taxon>
        <taxon>Merismopediaceae</taxon>
        <taxon>Merismopedia</taxon>
    </lineage>
</organism>
<evidence type="ECO:0000313" key="4">
    <source>
        <dbReference type="EMBL" id="PSB05275.1"/>
    </source>
</evidence>
<name>A0A2T1CAH5_9CYAN</name>
<keyword evidence="5" id="KW-1185">Reference proteome</keyword>
<dbReference type="PANTHER" id="PTHR35401">
    <property type="entry name" value="COPG FAMILY HELIX-TURN-HELIX PROTEIN-RELATED-RELATED"/>
    <property type="match status" value="1"/>
</dbReference>
<protein>
    <submittedName>
        <fullName evidence="4">DUF1778 domain-containing protein</fullName>
    </submittedName>
</protein>
<sequence>MHQPKTPAISGEEKQSKSERLEARLTFEQKELLQWAADLEGRSLTDFVVSHAQSAALRTIENRTIIKLDREDSIAFVESLLNPPDLEDDDPLARAIARYQESQEIS</sequence>
<evidence type="ECO:0000256" key="2">
    <source>
        <dbReference type="ARBA" id="ARBA00049988"/>
    </source>
</evidence>
<keyword evidence="1" id="KW-1277">Toxin-antitoxin system</keyword>
<dbReference type="RefSeq" id="WP_106286659.1">
    <property type="nucleotide sequence ID" value="NZ_CAWNTC010000090.1"/>
</dbReference>
<evidence type="ECO:0000313" key="5">
    <source>
        <dbReference type="Proteomes" id="UP000238762"/>
    </source>
</evidence>
<dbReference type="PANTHER" id="PTHR35401:SF2">
    <property type="entry name" value="ABC-TYPE TRANSPORT SYSTEM"/>
    <property type="match status" value="1"/>
</dbReference>
<dbReference type="AlphaFoldDB" id="A0A2T1CAH5"/>
<accession>A0A2T1CAH5</accession>
<gene>
    <name evidence="4" type="ORF">C7B64_00280</name>
</gene>
<dbReference type="OrthoDB" id="573898at2"/>
<reference evidence="4 5" key="2">
    <citation type="submission" date="2018-03" db="EMBL/GenBank/DDBJ databases">
        <title>The ancient ancestry and fast evolution of plastids.</title>
        <authorList>
            <person name="Moore K.R."/>
            <person name="Magnabosco C."/>
            <person name="Momper L."/>
            <person name="Gold D.A."/>
            <person name="Bosak T."/>
            <person name="Fournier G.P."/>
        </authorList>
    </citation>
    <scope>NUCLEOTIDE SEQUENCE [LARGE SCALE GENOMIC DNA]</scope>
    <source>
        <strain evidence="4 5">CCAP 1448/3</strain>
    </source>
</reference>
<feature type="compositionally biased region" description="Basic and acidic residues" evidence="3">
    <location>
        <begin position="11"/>
        <end position="20"/>
    </location>
</feature>
<dbReference type="InterPro" id="IPR010985">
    <property type="entry name" value="Ribbon_hlx_hlx"/>
</dbReference>
<evidence type="ECO:0000256" key="1">
    <source>
        <dbReference type="ARBA" id="ARBA00022649"/>
    </source>
</evidence>
<dbReference type="GO" id="GO:0006355">
    <property type="term" value="P:regulation of DNA-templated transcription"/>
    <property type="evidence" value="ECO:0007669"/>
    <property type="project" value="InterPro"/>
</dbReference>